<dbReference type="Proteomes" id="UP001107558">
    <property type="component" value="Chromosome 4"/>
</dbReference>
<feature type="domain" description="Bulb-type lectin" evidence="3">
    <location>
        <begin position="1117"/>
        <end position="1225"/>
    </location>
</feature>
<reference evidence="4" key="1">
    <citation type="submission" date="2021-03" db="EMBL/GenBank/DDBJ databases">
        <title>Chromosome level genome of the anhydrobiotic midge Polypedilum vanderplanki.</title>
        <authorList>
            <person name="Yoshida Y."/>
            <person name="Kikawada T."/>
            <person name="Gusev O."/>
        </authorList>
    </citation>
    <scope>NUCLEOTIDE SEQUENCE</scope>
    <source>
        <strain evidence="4">NIAS01</strain>
        <tissue evidence="4">Whole body or cell culture</tissue>
    </source>
</reference>
<feature type="region of interest" description="Disordered" evidence="2">
    <location>
        <begin position="852"/>
        <end position="917"/>
    </location>
</feature>
<dbReference type="InterPro" id="IPR001480">
    <property type="entry name" value="Bulb-type_lectin_dom"/>
</dbReference>
<organism evidence="4 5">
    <name type="scientific">Polypedilum vanderplanki</name>
    <name type="common">Sleeping chironomid midge</name>
    <dbReference type="NCBI Taxonomy" id="319348"/>
    <lineage>
        <taxon>Eukaryota</taxon>
        <taxon>Metazoa</taxon>
        <taxon>Ecdysozoa</taxon>
        <taxon>Arthropoda</taxon>
        <taxon>Hexapoda</taxon>
        <taxon>Insecta</taxon>
        <taxon>Pterygota</taxon>
        <taxon>Neoptera</taxon>
        <taxon>Endopterygota</taxon>
        <taxon>Diptera</taxon>
        <taxon>Nematocera</taxon>
        <taxon>Chironomoidea</taxon>
        <taxon>Chironomidae</taxon>
        <taxon>Chironominae</taxon>
        <taxon>Polypedilum</taxon>
        <taxon>Polypedilum</taxon>
    </lineage>
</organism>
<protein>
    <recommendedName>
        <fullName evidence="3">Bulb-type lectin domain-containing protein</fullName>
    </recommendedName>
</protein>
<keyword evidence="1" id="KW-0175">Coiled coil</keyword>
<dbReference type="SMART" id="SM00108">
    <property type="entry name" value="B_lectin"/>
    <property type="match status" value="2"/>
</dbReference>
<dbReference type="Gene3D" id="2.90.10.10">
    <property type="entry name" value="Bulb-type lectin domain"/>
    <property type="match status" value="4"/>
</dbReference>
<proteinExistence type="predicted"/>
<evidence type="ECO:0000256" key="2">
    <source>
        <dbReference type="SAM" id="MobiDB-lite"/>
    </source>
</evidence>
<dbReference type="PROSITE" id="PS50927">
    <property type="entry name" value="BULB_LECTIN"/>
    <property type="match status" value="2"/>
</dbReference>
<accession>A0A9J6BGV0</accession>
<name>A0A9J6BGV0_POLVA</name>
<keyword evidence="5" id="KW-1185">Reference proteome</keyword>
<feature type="domain" description="Bulb-type lectin" evidence="3">
    <location>
        <begin position="995"/>
        <end position="1103"/>
    </location>
</feature>
<dbReference type="PANTHER" id="PTHR20987">
    <property type="entry name" value="CHITIN-BINDING TYPE-2 DOMAIN-CONTAINING PROTEIN-RELATED"/>
    <property type="match status" value="1"/>
</dbReference>
<dbReference type="OrthoDB" id="1884773at2759"/>
<sequence length="1231" mass="134759">MKFLKYFVPCVVFVTIGLATIIEASHYRHHHHHHHRRCNLDDSDCAPYKVLNIKRCACECSDDYNEDDCYENEIWDDDYCTCYCPRHAPIPNPNPKKMYWSRSSCKYKCIKTLKCNSGRWDSKNCSCFLPTTMTTVKSTTLPLTTSTQAPVINTTSASQVIDELLLNADEEINSANEKVANAQADSDSAFNIAVSTLQELTTNKNLTTQDLQQLQKTYAFLQSFNSTSTLIGPGGFRRKRQTLTSTSCDNLNLHINYELPTSITSDRISVVQLNTKISSVIDEIKSNQDALAKGNTNTANLLKAIITQLSNLNTAYNNELAAINSMIASKVDQYNNLQNVYQTTCVSTPAKLSYNASSCNPIFKLTDPTGKYLSSVCVIPKRQAASASMCKAIGMTLFEFTSIPEIISFSSFATLKWSFIGALWVSGTLLPNGKYVDTNDNKTILNTNFYDINNASNGNCLSLSSSTTTWRITKIDCSNINYVACKYTNPAFTSKTATTIPTTTKASASSYPCGTFMQYDPKLDFKKPESDGLSAGKYVDGGNAYVGIGNAGTFTIPARISTTISASGPGAYISLSKLVYDGKTPSYLLKNPNLKWVTINKNNIDSVNGKIYIVAVENPATILYFGRIRTSEGYETTSYAYTYGVFAYQDANVKPHVTNVGYDILVCSNSKNSVKASIINPIPKTTKATTTTKPPTTSVASTTKTPTTTTTTPTTTTTTPTTTTTTPTTTTTTPTTTTTTPTTTTTTPTTTQTTPTTTTTTPTTTTTTPTTTTTTPTTTTTTPTTTKQLLLPQQTTPTTTTTTLLPQQQLLLPQQQLLLPQQQLYYTTTTPTTTEKLLLPQQQLLLPQQQLPTTTETTPTTTTTTPTTTTTTPYYHNNKTPTTTTTTPTTTTTTPTTTTTTPTTTTTTPTTTTNNSYYHNNNSYYPQQQLLLPQQQLLLPQQTTPTTTTTTPTTTTTTPTTTTTTPTTTTTSKSPTTTTTTPTTTTTTTTAKPVTDTLYVNQCLYQGDYLVSPRKCFKLTFQTDGNLVITRNNGSIFWDASTHNKGGTRACMQADGNFVIYAVNTVLWSTNTAGKPANRMVIQNDGQMVLYDVNYQNAYYSTAPTTTTTTTTTKPVTDTLNAGQCLYQGDYLVSPRKCFKLTFQTDGNLVITRNNGSIFWDASTHNKGGTRACMQVDGNFVIYAVNTSLWSTNTVGKPVSRMVIQNDGQMVLYDVNYQNVYYTTGKYETPC</sequence>
<feature type="coiled-coil region" evidence="1">
    <location>
        <begin position="165"/>
        <end position="217"/>
    </location>
</feature>
<gene>
    <name evidence="4" type="ORF">PVAND_016623</name>
</gene>
<evidence type="ECO:0000259" key="3">
    <source>
        <dbReference type="PROSITE" id="PS50927"/>
    </source>
</evidence>
<dbReference type="InterPro" id="IPR036426">
    <property type="entry name" value="Bulb-type_lectin_dom_sf"/>
</dbReference>
<dbReference type="SUPFAM" id="SSF56436">
    <property type="entry name" value="C-type lectin-like"/>
    <property type="match status" value="1"/>
</dbReference>
<feature type="region of interest" description="Disordered" evidence="2">
    <location>
        <begin position="685"/>
        <end position="784"/>
    </location>
</feature>
<evidence type="ECO:0000313" key="4">
    <source>
        <dbReference type="EMBL" id="KAG5668694.1"/>
    </source>
</evidence>
<dbReference type="AlphaFoldDB" id="A0A9J6BGV0"/>
<dbReference type="EMBL" id="JADBJN010000004">
    <property type="protein sequence ID" value="KAG5668694.1"/>
    <property type="molecule type" value="Genomic_DNA"/>
</dbReference>
<comment type="caution">
    <text evidence="4">The sequence shown here is derived from an EMBL/GenBank/DDBJ whole genome shotgun (WGS) entry which is preliminary data.</text>
</comment>
<dbReference type="PANTHER" id="PTHR20987:SF0">
    <property type="entry name" value="CHITIN-BINDING TYPE-2 DOMAIN-CONTAINING PROTEIN-RELATED"/>
    <property type="match status" value="1"/>
</dbReference>
<evidence type="ECO:0000256" key="1">
    <source>
        <dbReference type="SAM" id="Coils"/>
    </source>
</evidence>
<evidence type="ECO:0000313" key="5">
    <source>
        <dbReference type="Proteomes" id="UP001107558"/>
    </source>
</evidence>
<dbReference type="InterPro" id="IPR016187">
    <property type="entry name" value="CTDL_fold"/>
</dbReference>
<feature type="region of interest" description="Disordered" evidence="2">
    <location>
        <begin position="943"/>
        <end position="989"/>
    </location>
</feature>
<dbReference type="SUPFAM" id="SSF51110">
    <property type="entry name" value="alpha-D-mannose-specific plant lectins"/>
    <property type="match status" value="2"/>
</dbReference>